<gene>
    <name evidence="6" type="ORF">SAMN05428957_10425</name>
</gene>
<dbReference type="PANTHER" id="PTHR42872:SF6">
    <property type="entry name" value="PROTEIN-GLUTAMATE METHYLESTERASE_PROTEIN-GLUTAMINE GLUTAMINASE"/>
    <property type="match status" value="1"/>
</dbReference>
<dbReference type="GO" id="GO:0008984">
    <property type="term" value="F:protein-glutamate methylesterase activity"/>
    <property type="evidence" value="ECO:0007669"/>
    <property type="project" value="UniProtKB-EC"/>
</dbReference>
<protein>
    <recommendedName>
        <fullName evidence="2">protein-glutamate methylesterase</fullName>
        <ecNumber evidence="2">3.1.1.61</ecNumber>
    </recommendedName>
</protein>
<accession>A0A1G9S0E2</accession>
<keyword evidence="1 4" id="KW-0378">Hydrolase</keyword>
<evidence type="ECO:0000256" key="3">
    <source>
        <dbReference type="ARBA" id="ARBA00048267"/>
    </source>
</evidence>
<comment type="catalytic activity">
    <reaction evidence="3">
        <text>[protein]-L-glutamate 5-O-methyl ester + H2O = L-glutamyl-[protein] + methanol + H(+)</text>
        <dbReference type="Rhea" id="RHEA:23236"/>
        <dbReference type="Rhea" id="RHEA-COMP:10208"/>
        <dbReference type="Rhea" id="RHEA-COMP:10311"/>
        <dbReference type="ChEBI" id="CHEBI:15377"/>
        <dbReference type="ChEBI" id="CHEBI:15378"/>
        <dbReference type="ChEBI" id="CHEBI:17790"/>
        <dbReference type="ChEBI" id="CHEBI:29973"/>
        <dbReference type="ChEBI" id="CHEBI:82795"/>
        <dbReference type="EC" id="3.1.1.61"/>
    </reaction>
</comment>
<dbReference type="AlphaFoldDB" id="A0A1G9S0E2"/>
<dbReference type="GO" id="GO:0006935">
    <property type="term" value="P:chemotaxis"/>
    <property type="evidence" value="ECO:0007669"/>
    <property type="project" value="UniProtKB-UniRule"/>
</dbReference>
<evidence type="ECO:0000256" key="1">
    <source>
        <dbReference type="ARBA" id="ARBA00022801"/>
    </source>
</evidence>
<keyword evidence="7" id="KW-1185">Reference proteome</keyword>
<sequence length="194" mass="20032">MSDACTAAIVIGGSAGSIDVLGQLLPQLEPRLATPVIVVLHLPREQPSLLCEIFAPRCALQVREAQDKEPLAAGCIYFAPPDYHLLVDAGPVLALSVDPPVHFSRPSIDVLFESAADAFGAQLTALLLSGANADGAQGLVEVQRAGGTTIVQSPDSSYARAMPDAALAVLTPDHVLAPGAMAGLLNQLHSGRIS</sequence>
<dbReference type="RefSeq" id="WP_091568706.1">
    <property type="nucleotide sequence ID" value="NZ_FNHP01000004.1"/>
</dbReference>
<dbReference type="SUPFAM" id="SSF52738">
    <property type="entry name" value="Methylesterase CheB, C-terminal domain"/>
    <property type="match status" value="1"/>
</dbReference>
<evidence type="ECO:0000256" key="2">
    <source>
        <dbReference type="ARBA" id="ARBA00039140"/>
    </source>
</evidence>
<dbReference type="InterPro" id="IPR035909">
    <property type="entry name" value="CheB_C"/>
</dbReference>
<dbReference type="Proteomes" id="UP000198552">
    <property type="component" value="Unassembled WGS sequence"/>
</dbReference>
<dbReference type="STRING" id="1527607.SAMN05428957_10425"/>
<dbReference type="CDD" id="cd16433">
    <property type="entry name" value="CheB"/>
    <property type="match status" value="1"/>
</dbReference>
<dbReference type="GO" id="GO:0000156">
    <property type="term" value="F:phosphorelay response regulator activity"/>
    <property type="evidence" value="ECO:0007669"/>
    <property type="project" value="InterPro"/>
</dbReference>
<reference evidence="7" key="1">
    <citation type="submission" date="2016-10" db="EMBL/GenBank/DDBJ databases">
        <authorList>
            <person name="Varghese N."/>
            <person name="Submissions S."/>
        </authorList>
    </citation>
    <scope>NUCLEOTIDE SEQUENCE [LARGE SCALE GENOMIC DNA]</scope>
    <source>
        <strain evidence="7">EPL6</strain>
    </source>
</reference>
<feature type="domain" description="CheB-type methylesterase" evidence="5">
    <location>
        <begin position="9"/>
        <end position="167"/>
    </location>
</feature>
<dbReference type="EMBL" id="FNHP01000004">
    <property type="protein sequence ID" value="SDM28943.1"/>
    <property type="molecule type" value="Genomic_DNA"/>
</dbReference>
<dbReference type="Pfam" id="PF01339">
    <property type="entry name" value="CheB_methylest"/>
    <property type="match status" value="1"/>
</dbReference>
<feature type="active site" evidence="4">
    <location>
        <position position="134"/>
    </location>
</feature>
<dbReference type="EC" id="3.1.1.61" evidence="2"/>
<dbReference type="InterPro" id="IPR000673">
    <property type="entry name" value="Sig_transdc_resp-reg_Me-estase"/>
</dbReference>
<proteinExistence type="predicted"/>
<evidence type="ECO:0000313" key="6">
    <source>
        <dbReference type="EMBL" id="SDM28943.1"/>
    </source>
</evidence>
<organism evidence="6 7">
    <name type="scientific">Oryzisolibacter propanilivorax</name>
    <dbReference type="NCBI Taxonomy" id="1527607"/>
    <lineage>
        <taxon>Bacteria</taxon>
        <taxon>Pseudomonadati</taxon>
        <taxon>Pseudomonadota</taxon>
        <taxon>Betaproteobacteria</taxon>
        <taxon>Burkholderiales</taxon>
        <taxon>Comamonadaceae</taxon>
        <taxon>Oryzisolibacter</taxon>
    </lineage>
</organism>
<evidence type="ECO:0000259" key="5">
    <source>
        <dbReference type="PROSITE" id="PS50122"/>
    </source>
</evidence>
<dbReference type="PANTHER" id="PTHR42872">
    <property type="entry name" value="PROTEIN-GLUTAMATE METHYLESTERASE/PROTEIN-GLUTAMINE GLUTAMINASE"/>
    <property type="match status" value="1"/>
</dbReference>
<dbReference type="GO" id="GO:0005737">
    <property type="term" value="C:cytoplasm"/>
    <property type="evidence" value="ECO:0007669"/>
    <property type="project" value="InterPro"/>
</dbReference>
<evidence type="ECO:0000256" key="4">
    <source>
        <dbReference type="PROSITE-ProRule" id="PRU00050"/>
    </source>
</evidence>
<dbReference type="OrthoDB" id="9791760at2"/>
<evidence type="ECO:0000313" key="7">
    <source>
        <dbReference type="Proteomes" id="UP000198552"/>
    </source>
</evidence>
<dbReference type="Gene3D" id="3.40.50.180">
    <property type="entry name" value="Methylesterase CheB, C-terminal domain"/>
    <property type="match status" value="1"/>
</dbReference>
<keyword evidence="4" id="KW-0145">Chemotaxis</keyword>
<feature type="active site" evidence="4">
    <location>
        <position position="41"/>
    </location>
</feature>
<dbReference type="PROSITE" id="PS50122">
    <property type="entry name" value="CHEB"/>
    <property type="match status" value="1"/>
</dbReference>
<name>A0A1G9S0E2_9BURK</name>
<feature type="active site" evidence="4">
    <location>
        <position position="14"/>
    </location>
</feature>